<dbReference type="AlphaFoldDB" id="A0AAW0DJE3"/>
<name>A0AAW0DJE3_9AGAR</name>
<keyword evidence="5" id="KW-1185">Reference proteome</keyword>
<reference evidence="4 5" key="1">
    <citation type="journal article" date="2024" name="J Genomics">
        <title>Draft genome sequencing and assembly of Favolaschia claudopus CIRM-BRFM 2984 isolated from oak limbs.</title>
        <authorList>
            <person name="Navarro D."/>
            <person name="Drula E."/>
            <person name="Chaduli D."/>
            <person name="Cazenave R."/>
            <person name="Ahrendt S."/>
            <person name="Wang J."/>
            <person name="Lipzen A."/>
            <person name="Daum C."/>
            <person name="Barry K."/>
            <person name="Grigoriev I.V."/>
            <person name="Favel A."/>
            <person name="Rosso M.N."/>
            <person name="Martin F."/>
        </authorList>
    </citation>
    <scope>NUCLEOTIDE SEQUENCE [LARGE SCALE GENOMIC DNA]</scope>
    <source>
        <strain evidence="4 5">CIRM-BRFM 2984</strain>
    </source>
</reference>
<gene>
    <name evidence="4" type="ORF">R3P38DRAFT_2502811</name>
</gene>
<evidence type="ECO:0000313" key="5">
    <source>
        <dbReference type="Proteomes" id="UP001362999"/>
    </source>
</evidence>
<dbReference type="Gene3D" id="3.10.129.10">
    <property type="entry name" value="Hotdog Thioesterase"/>
    <property type="match status" value="1"/>
</dbReference>
<dbReference type="GO" id="GO:0047617">
    <property type="term" value="F:fatty acyl-CoA hydrolase activity"/>
    <property type="evidence" value="ECO:0007669"/>
    <property type="project" value="InterPro"/>
</dbReference>
<evidence type="ECO:0000313" key="4">
    <source>
        <dbReference type="EMBL" id="KAK7052630.1"/>
    </source>
</evidence>
<proteinExistence type="inferred from homology"/>
<keyword evidence="2" id="KW-0378">Hydrolase</keyword>
<dbReference type="SUPFAM" id="SSF54637">
    <property type="entry name" value="Thioesterase/thiol ester dehydrase-isomerase"/>
    <property type="match status" value="1"/>
</dbReference>
<accession>A0AAW0DJE3</accession>
<evidence type="ECO:0000259" key="3">
    <source>
        <dbReference type="Pfam" id="PF03061"/>
    </source>
</evidence>
<dbReference type="CDD" id="cd03443">
    <property type="entry name" value="PaaI_thioesterase"/>
    <property type="match status" value="1"/>
</dbReference>
<dbReference type="InterPro" id="IPR006683">
    <property type="entry name" value="Thioestr_dom"/>
</dbReference>
<feature type="domain" description="Thioesterase" evidence="3">
    <location>
        <begin position="80"/>
        <end position="154"/>
    </location>
</feature>
<dbReference type="NCBIfam" id="TIGR00369">
    <property type="entry name" value="unchar_dom_1"/>
    <property type="match status" value="1"/>
</dbReference>
<dbReference type="InterPro" id="IPR003736">
    <property type="entry name" value="PAAI_dom"/>
</dbReference>
<dbReference type="InterPro" id="IPR029069">
    <property type="entry name" value="HotDog_dom_sf"/>
</dbReference>
<comment type="caution">
    <text evidence="4">The sequence shown here is derived from an EMBL/GenBank/DDBJ whole genome shotgun (WGS) entry which is preliminary data.</text>
</comment>
<dbReference type="Pfam" id="PF03061">
    <property type="entry name" value="4HBT"/>
    <property type="match status" value="1"/>
</dbReference>
<dbReference type="PANTHER" id="PTHR21660">
    <property type="entry name" value="THIOESTERASE SUPERFAMILY MEMBER-RELATED"/>
    <property type="match status" value="1"/>
</dbReference>
<dbReference type="EMBL" id="JAWWNJ010000007">
    <property type="protein sequence ID" value="KAK7052630.1"/>
    <property type="molecule type" value="Genomic_DNA"/>
</dbReference>
<organism evidence="4 5">
    <name type="scientific">Favolaschia claudopus</name>
    <dbReference type="NCBI Taxonomy" id="2862362"/>
    <lineage>
        <taxon>Eukaryota</taxon>
        <taxon>Fungi</taxon>
        <taxon>Dikarya</taxon>
        <taxon>Basidiomycota</taxon>
        <taxon>Agaricomycotina</taxon>
        <taxon>Agaricomycetes</taxon>
        <taxon>Agaricomycetidae</taxon>
        <taxon>Agaricales</taxon>
        <taxon>Marasmiineae</taxon>
        <taxon>Mycenaceae</taxon>
        <taxon>Favolaschia</taxon>
    </lineage>
</organism>
<comment type="similarity">
    <text evidence="1">Belongs to the thioesterase PaaI family.</text>
</comment>
<evidence type="ECO:0000256" key="2">
    <source>
        <dbReference type="ARBA" id="ARBA00022801"/>
    </source>
</evidence>
<dbReference type="PANTHER" id="PTHR21660:SF1">
    <property type="entry name" value="ACYL-COENZYME A THIOESTERASE 13"/>
    <property type="match status" value="1"/>
</dbReference>
<dbReference type="InterPro" id="IPR039298">
    <property type="entry name" value="ACOT13"/>
</dbReference>
<sequence length="172" mass="18917">MPISGNLDPELMKYFTDIPRYFAKHRQQRIEQGKTVFGDSIIQRLVVTHASLDSKAEEPLKREGRLVCEIVVAEDMLNGGGSVHGGCSAFLIDLCSGLCLWILQPDVFTVSQSLNVVYHAPAALGETLRIVNTTLTVGSRTVSARTEIWSATNHRLIASGVHIKMQPSETKL</sequence>
<dbReference type="Proteomes" id="UP001362999">
    <property type="component" value="Unassembled WGS sequence"/>
</dbReference>
<evidence type="ECO:0000256" key="1">
    <source>
        <dbReference type="ARBA" id="ARBA00008324"/>
    </source>
</evidence>
<protein>
    <submittedName>
        <fullName evidence="4">4HBT domain-containing protein</fullName>
    </submittedName>
</protein>